<dbReference type="EMBL" id="CP000744">
    <property type="protein sequence ID" value="ABR84085.2"/>
    <property type="molecule type" value="Genomic_DNA"/>
</dbReference>
<feature type="compositionally biased region" description="Basic and acidic residues" evidence="1">
    <location>
        <begin position="368"/>
        <end position="381"/>
    </location>
</feature>
<feature type="region of interest" description="Disordered" evidence="1">
    <location>
        <begin position="368"/>
        <end position="391"/>
    </location>
</feature>
<dbReference type="AlphaFoldDB" id="A6V5T0"/>
<evidence type="ECO:0000313" key="2">
    <source>
        <dbReference type="EMBL" id="ABR84085.2"/>
    </source>
</evidence>
<name>A6V5T0_PSEP7</name>
<dbReference type="KEGG" id="pap:PSPA7_3055"/>
<feature type="region of interest" description="Disordered" evidence="1">
    <location>
        <begin position="713"/>
        <end position="733"/>
    </location>
</feature>
<evidence type="ECO:0000256" key="1">
    <source>
        <dbReference type="SAM" id="MobiDB-lite"/>
    </source>
</evidence>
<sequence>MAMSEIPRGQRKGDFGCVLFQRLVVVVATLWGEAYADRKLAASAFVRQLEPLLAFRRRTYQEVNRWHDWYAIDRASSELYARALLAAEAHSRECFEETLGVFIQEWRRSTRSGEIIWSTTLRRKVILAAYGVDGDGYRTEALLEEMDGEIDASWELHERLEDLHASAIAWLTLRRIDKARVALDTMIKSSFGIYHRKDRQIQDWTRWVCRLITEQAEPTCVESAAAKLLRLIPLLYESGRGRGMSEATGDLLEAMARRWPVAALRIGEWLLAQGLAERATVLGALLGAELKSTDVPRAAEATIAAARLVLPFAGYEQHVHRGLEALLESAIAGDLKVQRALGVLRTIAEGRAQSGHLYLELLNGSKRESNTSEAESERDASPKLVQTNGAELSPQEVESLAGRPADFTSALAGAKASGRFDWQPTIKAVFGQSVSGAVRRAAQALLSMDLSNDELELFVRHAIATGERSLAEQATERVATRGKPYGWARFYDGGSRLSAARCFQLLDPEEGKDRALALFVDDFVSHRLSAADLVVDLDDLLLALTDRLPVVQLWEEIDEHISALVDLQESPFEPPEFRLAPSEVEPADTAVQLLWRDMDDAAIELAWEARRGLIDIAALNGNAESVRCRLQAALGGSFRHQTAALAMLNCMAVANSSLAAEFLSELEALAWSPLGVVRLAAQNVLGELGESLPTAPGPRILPAIYQLQLPPARRTETSLTGEPPPGAPLPDTKDPFDLTRMFHSALRVLSEATDFSFEVLTHRMAQLMPLVAPEETWSSEVEHKERQLRECLGIKLTYRRSRSTVAQHAFGCLLAELCDGGVIEWVPHFFERFLTCSDPIINLRTPTTRPAWVSVPAGEALGKYPIEEWFDSVAEVLPQLEPIPSGGCVVLAELTATVSQGRDREEEGHLTVVGHARLPFSTDQMPDISLLWHQERYAARDYPHLLSLDDRIPITVVAGGSIFANSQFIALNPLLGWELNWQPSSEGLFRWVNEEGHTMVESLYWAEGNVEVHDAGGIDQSASEGWLVLATAVAWQQMRPLLHSFVFHRLAGRQGGFSRHGHRTFKVAKDHISL</sequence>
<accession>A6V5T0</accession>
<dbReference type="Proteomes" id="UP000001582">
    <property type="component" value="Chromosome"/>
</dbReference>
<protein>
    <submittedName>
        <fullName evidence="2">Uncharacterized protein</fullName>
    </submittedName>
</protein>
<dbReference type="HOGENOM" id="CLU_267743_0_0_6"/>
<organism evidence="2 3">
    <name type="scientific">Pseudomonas paraeruginosa (strain DSM 24068 / PA7)</name>
    <name type="common">Pseudomonas aeruginosa (strain PA7)</name>
    <dbReference type="NCBI Taxonomy" id="381754"/>
    <lineage>
        <taxon>Bacteria</taxon>
        <taxon>Pseudomonadati</taxon>
        <taxon>Pseudomonadota</taxon>
        <taxon>Gammaproteobacteria</taxon>
        <taxon>Pseudomonadales</taxon>
        <taxon>Pseudomonadaceae</taxon>
        <taxon>Pseudomonas</taxon>
        <taxon>Pseudomonas paraeruginosa</taxon>
    </lineage>
</organism>
<reference evidence="2 3" key="2">
    <citation type="journal article" date="2010" name="PLoS ONE">
        <title>Complete genome sequence of the multiresistant taxonomic outlier Pseudomonas aeruginosa PA7.</title>
        <authorList>
            <person name="Roy P.H."/>
            <person name="Tetu S.G."/>
            <person name="Larouche A."/>
            <person name="Elbourne L."/>
            <person name="Tremblay S."/>
            <person name="Ren Q."/>
            <person name="Dodson R."/>
            <person name="Harkins D."/>
            <person name="Shay R."/>
            <person name="Watkins K."/>
            <person name="Mahamoud Y."/>
            <person name="Paulsen I.T."/>
        </authorList>
    </citation>
    <scope>NUCLEOTIDE SEQUENCE [LARGE SCALE GENOMIC DNA]</scope>
    <source>
        <strain evidence="2 3">PA7</strain>
    </source>
</reference>
<gene>
    <name evidence="2" type="ordered locus">PSPA7_3055</name>
</gene>
<reference evidence="2 3" key="1">
    <citation type="submission" date="2007-06" db="EMBL/GenBank/DDBJ databases">
        <authorList>
            <person name="Dodson R.J."/>
            <person name="Harkins D."/>
            <person name="Paulsen I.T."/>
        </authorList>
    </citation>
    <scope>NUCLEOTIDE SEQUENCE [LARGE SCALE GENOMIC DNA]</scope>
    <source>
        <strain evidence="2 3">PA7</strain>
    </source>
</reference>
<evidence type="ECO:0000313" key="3">
    <source>
        <dbReference type="Proteomes" id="UP000001582"/>
    </source>
</evidence>
<proteinExistence type="predicted"/>